<dbReference type="InterPro" id="IPR001810">
    <property type="entry name" value="F-box_dom"/>
</dbReference>
<organism evidence="3 4">
    <name type="scientific">Naumovozyma castellii</name>
    <name type="common">Yeast</name>
    <name type="synonym">Saccharomyces castellii</name>
    <dbReference type="NCBI Taxonomy" id="27288"/>
    <lineage>
        <taxon>Eukaryota</taxon>
        <taxon>Fungi</taxon>
        <taxon>Dikarya</taxon>
        <taxon>Ascomycota</taxon>
        <taxon>Saccharomycotina</taxon>
        <taxon>Saccharomycetes</taxon>
        <taxon>Saccharomycetales</taxon>
        <taxon>Saccharomycetaceae</taxon>
        <taxon>Naumovozyma</taxon>
    </lineage>
</organism>
<dbReference type="FunCoup" id="G0VBN9">
    <property type="interactions" value="102"/>
</dbReference>
<dbReference type="AlphaFoldDB" id="G0VBN9"/>
<dbReference type="Proteomes" id="UP000001640">
    <property type="component" value="Chromosome 2"/>
</dbReference>
<feature type="region of interest" description="Disordered" evidence="1">
    <location>
        <begin position="241"/>
        <end position="261"/>
    </location>
</feature>
<dbReference type="PROSITE" id="PS50181">
    <property type="entry name" value="FBOX"/>
    <property type="match status" value="1"/>
</dbReference>
<dbReference type="eggNOG" id="ENOG502S5PF">
    <property type="taxonomic scope" value="Eukaryota"/>
</dbReference>
<evidence type="ECO:0000259" key="2">
    <source>
        <dbReference type="PROSITE" id="PS50181"/>
    </source>
</evidence>
<dbReference type="HOGENOM" id="CLU_667626_0_0_1"/>
<sequence length="427" mass="49062">MSSTAALTNLPLNIIFRILLDLNIDDLQNIGRTCTLLRTLANESIMYRNTMFYHALSENDSNSASVSRTWTKRLVFDVFDILNGNRKMLNFLNRGEEPISVVEMMSFIQKKFKLGENEILQKTITYEKLESENSKSNSNIARETLRYIKILNGINHIINAQGKNLNRDIGKSNDDVISMVPENAISDIDSATPSPITFNHSRSSTSSTLFSDTEWNSPAEDHPKITIPKDEVMEGLMQKVRETKSSKNNKPSIDEKLRLEKEDTNTPIEDDSIIKLRNSKKVKDKAALFEKFLTIQEKEEKNNQTKSYGSLVSKDVNTHRPMRDISRSYLQNLEKNGSTPIERPVNFRTRNMSFQRNFTKYRDLIEKENNNNCNNNNRVISEILPAHNFAEETEQNLDLRKRSSRNRLKVVAANNNKISYEKISTGK</sequence>
<dbReference type="OMA" id="EIERHYP"/>
<evidence type="ECO:0000313" key="4">
    <source>
        <dbReference type="Proteomes" id="UP000001640"/>
    </source>
</evidence>
<feature type="compositionally biased region" description="Basic and acidic residues" evidence="1">
    <location>
        <begin position="252"/>
        <end position="261"/>
    </location>
</feature>
<dbReference type="InParanoid" id="G0VBN9"/>
<name>G0VBN9_NAUCA</name>
<proteinExistence type="predicted"/>
<protein>
    <recommendedName>
        <fullName evidence="2">F-box domain-containing protein</fullName>
    </recommendedName>
</protein>
<gene>
    <name evidence="3" type="primary">NCAS0B02810</name>
    <name evidence="3" type="ordered locus">NCAS_0B02810</name>
</gene>
<feature type="domain" description="F-box" evidence="2">
    <location>
        <begin position="4"/>
        <end position="50"/>
    </location>
</feature>
<accession>G0VBN9</accession>
<dbReference type="InterPro" id="IPR036047">
    <property type="entry name" value="F-box-like_dom_sf"/>
</dbReference>
<dbReference type="SUPFAM" id="SSF81383">
    <property type="entry name" value="F-box domain"/>
    <property type="match status" value="1"/>
</dbReference>
<dbReference type="OrthoDB" id="3219396at2759"/>
<evidence type="ECO:0000313" key="3">
    <source>
        <dbReference type="EMBL" id="CCC68365.1"/>
    </source>
</evidence>
<feature type="compositionally biased region" description="Low complexity" evidence="1">
    <location>
        <begin position="201"/>
        <end position="213"/>
    </location>
</feature>
<reference key="2">
    <citation type="submission" date="2011-08" db="EMBL/GenBank/DDBJ databases">
        <title>Genome sequence of Naumovozyma castellii.</title>
        <authorList>
            <person name="Gordon J.L."/>
            <person name="Armisen D."/>
            <person name="Proux-Wera E."/>
            <person name="OhEigeartaigh S.S."/>
            <person name="Byrne K.P."/>
            <person name="Wolfe K.H."/>
        </authorList>
    </citation>
    <scope>NUCLEOTIDE SEQUENCE</scope>
    <source>
        <strain>Type strain:CBS 4309</strain>
    </source>
</reference>
<evidence type="ECO:0000256" key="1">
    <source>
        <dbReference type="SAM" id="MobiDB-lite"/>
    </source>
</evidence>
<dbReference type="RefSeq" id="XP_003674739.1">
    <property type="nucleotide sequence ID" value="XM_003674691.1"/>
</dbReference>
<keyword evidence="4" id="KW-1185">Reference proteome</keyword>
<feature type="region of interest" description="Disordered" evidence="1">
    <location>
        <begin position="198"/>
        <end position="224"/>
    </location>
</feature>
<dbReference type="GeneID" id="96901925"/>
<dbReference type="EMBL" id="HE576753">
    <property type="protein sequence ID" value="CCC68365.1"/>
    <property type="molecule type" value="Genomic_DNA"/>
</dbReference>
<dbReference type="KEGG" id="ncs:NCAS_0B02810"/>
<reference evidence="3 4" key="1">
    <citation type="journal article" date="2011" name="Proc. Natl. Acad. Sci. U.S.A.">
        <title>Evolutionary erosion of yeast sex chromosomes by mating-type switching accidents.</title>
        <authorList>
            <person name="Gordon J.L."/>
            <person name="Armisen D."/>
            <person name="Proux-Wera E."/>
            <person name="Oheigeartaigh S.S."/>
            <person name="Byrne K.P."/>
            <person name="Wolfe K.H."/>
        </authorList>
    </citation>
    <scope>NUCLEOTIDE SEQUENCE [LARGE SCALE GENOMIC DNA]</scope>
    <source>
        <strain evidence="4">ATCC 76901 / BCRC 22586 / CBS 4309 / NBRC 1992 / NRRL Y-12630</strain>
    </source>
</reference>